<evidence type="ECO:0000313" key="3">
    <source>
        <dbReference type="Proteomes" id="UP000887159"/>
    </source>
</evidence>
<evidence type="ECO:0000313" key="2">
    <source>
        <dbReference type="EMBL" id="GFY17329.1"/>
    </source>
</evidence>
<dbReference type="EMBL" id="BMAU01021343">
    <property type="protein sequence ID" value="GFY17329.1"/>
    <property type="molecule type" value="Genomic_DNA"/>
</dbReference>
<feature type="compositionally biased region" description="Low complexity" evidence="1">
    <location>
        <begin position="25"/>
        <end position="36"/>
    </location>
</feature>
<evidence type="ECO:0000256" key="1">
    <source>
        <dbReference type="SAM" id="MobiDB-lite"/>
    </source>
</evidence>
<organism evidence="2 3">
    <name type="scientific">Trichonephila clavipes</name>
    <name type="common">Golden silk orbweaver</name>
    <name type="synonym">Nephila clavipes</name>
    <dbReference type="NCBI Taxonomy" id="2585209"/>
    <lineage>
        <taxon>Eukaryota</taxon>
        <taxon>Metazoa</taxon>
        <taxon>Ecdysozoa</taxon>
        <taxon>Arthropoda</taxon>
        <taxon>Chelicerata</taxon>
        <taxon>Arachnida</taxon>
        <taxon>Araneae</taxon>
        <taxon>Araneomorphae</taxon>
        <taxon>Entelegynae</taxon>
        <taxon>Araneoidea</taxon>
        <taxon>Nephilidae</taxon>
        <taxon>Trichonephila</taxon>
    </lineage>
</organism>
<protein>
    <submittedName>
        <fullName evidence="2">Uncharacterized protein</fullName>
    </submittedName>
</protein>
<comment type="caution">
    <text evidence="2">The sequence shown here is derived from an EMBL/GenBank/DDBJ whole genome shotgun (WGS) entry which is preliminary data.</text>
</comment>
<dbReference type="Proteomes" id="UP000887159">
    <property type="component" value="Unassembled WGS sequence"/>
</dbReference>
<accession>A0A8X6VLB7</accession>
<reference evidence="2" key="1">
    <citation type="submission" date="2020-08" db="EMBL/GenBank/DDBJ databases">
        <title>Multicomponent nature underlies the extraordinary mechanical properties of spider dragline silk.</title>
        <authorList>
            <person name="Kono N."/>
            <person name="Nakamura H."/>
            <person name="Mori M."/>
            <person name="Yoshida Y."/>
            <person name="Ohtoshi R."/>
            <person name="Malay A.D."/>
            <person name="Moran D.A.P."/>
            <person name="Tomita M."/>
            <person name="Numata K."/>
            <person name="Arakawa K."/>
        </authorList>
    </citation>
    <scope>NUCLEOTIDE SEQUENCE</scope>
</reference>
<keyword evidence="3" id="KW-1185">Reference proteome</keyword>
<feature type="region of interest" description="Disordered" evidence="1">
    <location>
        <begin position="1"/>
        <end position="38"/>
    </location>
</feature>
<name>A0A8X6VLB7_TRICX</name>
<proteinExistence type="predicted"/>
<sequence>MRSSKRQFSSPDLHVVESTSMIQGTSTSTSRISRTRNVPPVDDKILFERLWKGTFRAIVEASLQARESNSLTCRRNTLRSVVRKCTNQGFFLRGGEGKEMPEIRIVLTKVPPVRLKKERRPTGRSG</sequence>
<dbReference type="AlphaFoldDB" id="A0A8X6VLB7"/>
<gene>
    <name evidence="2" type="primary">AVEN_113522_1</name>
    <name evidence="2" type="ORF">TNCV_1091021</name>
</gene>
<feature type="compositionally biased region" description="Polar residues" evidence="1">
    <location>
        <begin position="1"/>
        <end position="10"/>
    </location>
</feature>